<dbReference type="Proteomes" id="UP000244527">
    <property type="component" value="Chromosome"/>
</dbReference>
<proteinExistence type="predicted"/>
<organism evidence="1 2">
    <name type="scientific">Flavobacterium faecale</name>
    <dbReference type="NCBI Taxonomy" id="1355330"/>
    <lineage>
        <taxon>Bacteria</taxon>
        <taxon>Pseudomonadati</taxon>
        <taxon>Bacteroidota</taxon>
        <taxon>Flavobacteriia</taxon>
        <taxon>Flavobacteriales</taxon>
        <taxon>Flavobacteriaceae</taxon>
        <taxon>Flavobacterium</taxon>
    </lineage>
</organism>
<reference evidence="1 2" key="1">
    <citation type="submission" date="2017-04" db="EMBL/GenBank/DDBJ databases">
        <title>Compelte genome sequence of WV33.</title>
        <authorList>
            <person name="Lee P.C."/>
        </authorList>
    </citation>
    <scope>NUCLEOTIDE SEQUENCE [LARGE SCALE GENOMIC DNA]</scope>
    <source>
        <strain evidence="1 2">WV33</strain>
    </source>
</reference>
<gene>
    <name evidence="1" type="ORF">FFWV33_10645</name>
</gene>
<evidence type="ECO:0000313" key="1">
    <source>
        <dbReference type="EMBL" id="AWG21949.1"/>
    </source>
</evidence>
<sequence>MLYKSFFKNQISISKVKSQMSISKKKKQIQRFVHLLQQIKNLIQKSNVNFKSQKSNSTFCKSTPINQKYNSKVKCQFQKSKIKFNVLYIHSNKSKI</sequence>
<name>A0A2S1LDW9_9FLAO</name>
<dbReference type="KEGG" id="ffa:FFWV33_10645"/>
<dbReference type="AlphaFoldDB" id="A0A2S1LDW9"/>
<evidence type="ECO:0000313" key="2">
    <source>
        <dbReference type="Proteomes" id="UP000244527"/>
    </source>
</evidence>
<protein>
    <submittedName>
        <fullName evidence="1">Uncharacterized protein</fullName>
    </submittedName>
</protein>
<accession>A0A2S1LDW9</accession>
<dbReference type="EMBL" id="CP020918">
    <property type="protein sequence ID" value="AWG21949.1"/>
    <property type="molecule type" value="Genomic_DNA"/>
</dbReference>
<keyword evidence="2" id="KW-1185">Reference proteome</keyword>